<accession>A0ABQ9F8Q4</accession>
<evidence type="ECO:0000256" key="6">
    <source>
        <dbReference type="SAM" id="SignalP"/>
    </source>
</evidence>
<dbReference type="EMBL" id="JARBDR010000440">
    <property type="protein sequence ID" value="KAJ8312722.1"/>
    <property type="molecule type" value="Genomic_DNA"/>
</dbReference>
<feature type="domain" description="Chitin-binding type-2" evidence="7">
    <location>
        <begin position="29"/>
        <end position="85"/>
    </location>
</feature>
<evidence type="ECO:0000256" key="1">
    <source>
        <dbReference type="ARBA" id="ARBA00022669"/>
    </source>
</evidence>
<dbReference type="InterPro" id="IPR051940">
    <property type="entry name" value="Chitin_bind-dev_reg"/>
</dbReference>
<keyword evidence="2 6" id="KW-0732">Signal</keyword>
<dbReference type="SUPFAM" id="SSF57625">
    <property type="entry name" value="Invertebrate chitin-binding proteins"/>
    <property type="match status" value="2"/>
</dbReference>
<feature type="signal peptide" evidence="6">
    <location>
        <begin position="1"/>
        <end position="18"/>
    </location>
</feature>
<reference evidence="8 9" key="1">
    <citation type="submission" date="2022-12" db="EMBL/GenBank/DDBJ databases">
        <title>Chromosome-level genome of Tegillarca granosa.</title>
        <authorList>
            <person name="Kim J."/>
        </authorList>
    </citation>
    <scope>NUCLEOTIDE SEQUENCE [LARGE SCALE GENOMIC DNA]</scope>
    <source>
        <strain evidence="8">Teg-2019</strain>
        <tissue evidence="8">Adductor muscle</tissue>
    </source>
</reference>
<evidence type="ECO:0000256" key="2">
    <source>
        <dbReference type="ARBA" id="ARBA00022729"/>
    </source>
</evidence>
<evidence type="ECO:0000259" key="7">
    <source>
        <dbReference type="PROSITE" id="PS50940"/>
    </source>
</evidence>
<evidence type="ECO:0000313" key="8">
    <source>
        <dbReference type="EMBL" id="KAJ8312722.1"/>
    </source>
</evidence>
<dbReference type="InterPro" id="IPR036508">
    <property type="entry name" value="Chitin-bd_dom_sf"/>
</dbReference>
<feature type="chain" id="PRO_5045482158" description="Chitin-binding type-2 domain-containing protein" evidence="6">
    <location>
        <begin position="19"/>
        <end position="148"/>
    </location>
</feature>
<dbReference type="InterPro" id="IPR002557">
    <property type="entry name" value="Chitin-bd_dom"/>
</dbReference>
<evidence type="ECO:0000313" key="9">
    <source>
        <dbReference type="Proteomes" id="UP001217089"/>
    </source>
</evidence>
<dbReference type="PROSITE" id="PS50940">
    <property type="entry name" value="CHIT_BIND_II"/>
    <property type="match status" value="2"/>
</dbReference>
<sequence length="148" mass="16207">MVVVIIVVIVVVVVGGRGGDYSGSSRQVPVDCSVLGTGHYEIGCKYYTDCINGITYHRECTKGYVYSNVTHGCVDESTVGKPCGLKRDCTSKPNRKYADHQTSCTSYYTCQNGIYYGHNYCNPGLVFDEAMQICNWPVNVPAPCGTKH</sequence>
<dbReference type="Proteomes" id="UP001217089">
    <property type="component" value="Unassembled WGS sequence"/>
</dbReference>
<keyword evidence="5" id="KW-0325">Glycoprotein</keyword>
<evidence type="ECO:0000256" key="5">
    <source>
        <dbReference type="ARBA" id="ARBA00023180"/>
    </source>
</evidence>
<feature type="domain" description="Chitin-binding type-2" evidence="7">
    <location>
        <begin position="86"/>
        <end position="146"/>
    </location>
</feature>
<keyword evidence="9" id="KW-1185">Reference proteome</keyword>
<organism evidence="8 9">
    <name type="scientific">Tegillarca granosa</name>
    <name type="common">Malaysian cockle</name>
    <name type="synonym">Anadara granosa</name>
    <dbReference type="NCBI Taxonomy" id="220873"/>
    <lineage>
        <taxon>Eukaryota</taxon>
        <taxon>Metazoa</taxon>
        <taxon>Spiralia</taxon>
        <taxon>Lophotrochozoa</taxon>
        <taxon>Mollusca</taxon>
        <taxon>Bivalvia</taxon>
        <taxon>Autobranchia</taxon>
        <taxon>Pteriomorphia</taxon>
        <taxon>Arcoida</taxon>
        <taxon>Arcoidea</taxon>
        <taxon>Arcidae</taxon>
        <taxon>Tegillarca</taxon>
    </lineage>
</organism>
<dbReference type="PANTHER" id="PTHR23301">
    <property type="entry name" value="CHITIN BINDING PERITROPHIN-A"/>
    <property type="match status" value="1"/>
</dbReference>
<evidence type="ECO:0000256" key="4">
    <source>
        <dbReference type="ARBA" id="ARBA00023157"/>
    </source>
</evidence>
<comment type="caution">
    <text evidence="8">The sequence shown here is derived from an EMBL/GenBank/DDBJ whole genome shotgun (WGS) entry which is preliminary data.</text>
</comment>
<keyword evidence="1" id="KW-0147">Chitin-binding</keyword>
<dbReference type="PANTHER" id="PTHR23301:SF0">
    <property type="entry name" value="CHITIN-BINDING TYPE-2 DOMAIN-CONTAINING PROTEIN-RELATED"/>
    <property type="match status" value="1"/>
</dbReference>
<gene>
    <name evidence="8" type="ORF">KUTeg_010095</name>
</gene>
<protein>
    <recommendedName>
        <fullName evidence="7">Chitin-binding type-2 domain-containing protein</fullName>
    </recommendedName>
</protein>
<evidence type="ECO:0000256" key="3">
    <source>
        <dbReference type="ARBA" id="ARBA00022737"/>
    </source>
</evidence>
<name>A0ABQ9F8Q4_TEGGR</name>
<dbReference type="SMART" id="SM00494">
    <property type="entry name" value="ChtBD2"/>
    <property type="match status" value="2"/>
</dbReference>
<dbReference type="Gene3D" id="2.170.140.10">
    <property type="entry name" value="Chitin binding domain"/>
    <property type="match status" value="1"/>
</dbReference>
<dbReference type="Pfam" id="PF01607">
    <property type="entry name" value="CBM_14"/>
    <property type="match status" value="2"/>
</dbReference>
<proteinExistence type="predicted"/>
<keyword evidence="4" id="KW-1015">Disulfide bond</keyword>
<keyword evidence="3" id="KW-0677">Repeat</keyword>